<dbReference type="AlphaFoldDB" id="A0A5R8WJZ9"/>
<protein>
    <submittedName>
        <fullName evidence="1">Uncharacterized protein</fullName>
    </submittedName>
</protein>
<comment type="caution">
    <text evidence="1">The sequence shown here is derived from an EMBL/GenBank/DDBJ whole genome shotgun (WGS) entry which is preliminary data.</text>
</comment>
<organism evidence="1 2">
    <name type="scientific">Hymenobacter jeollabukensis</name>
    <dbReference type="NCBI Taxonomy" id="2025313"/>
    <lineage>
        <taxon>Bacteria</taxon>
        <taxon>Pseudomonadati</taxon>
        <taxon>Bacteroidota</taxon>
        <taxon>Cytophagia</taxon>
        <taxon>Cytophagales</taxon>
        <taxon>Hymenobacteraceae</taxon>
        <taxon>Hymenobacter</taxon>
    </lineage>
</organism>
<reference evidence="1 2" key="1">
    <citation type="submission" date="2019-05" db="EMBL/GenBank/DDBJ databases">
        <title>Hymenobacter edaphi sp. nov., isolated from abandoned arsenic-contaminated farmland soil.</title>
        <authorList>
            <person name="Nie L."/>
        </authorList>
    </citation>
    <scope>NUCLEOTIDE SEQUENCE [LARGE SCALE GENOMIC DNA]</scope>
    <source>
        <strain evidence="1 2">1-3-3-8</strain>
    </source>
</reference>
<gene>
    <name evidence="1" type="ORF">FDY95_21590</name>
</gene>
<dbReference type="EMBL" id="VAJM01000014">
    <property type="protein sequence ID" value="TLM89166.1"/>
    <property type="molecule type" value="Genomic_DNA"/>
</dbReference>
<dbReference type="RefSeq" id="WP_138080899.1">
    <property type="nucleotide sequence ID" value="NZ_VAJM01000014.1"/>
</dbReference>
<evidence type="ECO:0000313" key="2">
    <source>
        <dbReference type="Proteomes" id="UP000305517"/>
    </source>
</evidence>
<keyword evidence="2" id="KW-1185">Reference proteome</keyword>
<proteinExistence type="predicted"/>
<sequence length="90" mass="9986">MSWHFLGSCLDGESFLISGLDVWQHPWRSQPESATVTDPIYGVSKVFGVYAIGPAEAPVRFAAGEFSNCVWGFYRPTAEQPADQHENKPI</sequence>
<name>A0A5R8WJZ9_9BACT</name>
<dbReference type="Proteomes" id="UP000305517">
    <property type="component" value="Unassembled WGS sequence"/>
</dbReference>
<dbReference type="OrthoDB" id="1263065at2"/>
<accession>A0A5R8WJZ9</accession>
<evidence type="ECO:0000313" key="1">
    <source>
        <dbReference type="EMBL" id="TLM89166.1"/>
    </source>
</evidence>